<reference evidence="3 4" key="1">
    <citation type="submission" date="2023-05" db="EMBL/GenBank/DDBJ databases">
        <title>Streptantibioticus silvisoli sp. nov., acidotolerant actinomycetes 1 from pine litter.</title>
        <authorList>
            <person name="Swiecimska M."/>
            <person name="Golinska P."/>
            <person name="Sangal V."/>
            <person name="Wachnowicz B."/>
            <person name="Goodfellow M."/>
        </authorList>
    </citation>
    <scope>NUCLEOTIDE SEQUENCE [LARGE SCALE GENOMIC DNA]</scope>
    <source>
        <strain evidence="3 4">SL54</strain>
    </source>
</reference>
<keyword evidence="2" id="KW-0812">Transmembrane</keyword>
<protein>
    <submittedName>
        <fullName evidence="3">Uncharacterized protein</fullName>
    </submittedName>
</protein>
<accession>A0ABT6VVR7</accession>
<gene>
    <name evidence="3" type="ORF">POF43_007620</name>
</gene>
<sequence>MRRTTRSLAAAAGEVAAWWLVLTALYLVLISDVTPLEFAVGAAGAVLAAVAARLARTAAEAGTGGGGRALAAALHWPAALLTDTARLAAVTAGVLCGRPAPGRFRVLRLRPGTGAAWAGALLSATPGAYVVDVGRYGEEDTGATEGEGACGGGASAADASASAADASGADASGAPSASGADASGTDASGAPAPGIDASASGAPASGADASAAPASGAHASPAGENPAPRPRPRGETLTVHVLTDDVTGLERALTLGDRS</sequence>
<feature type="transmembrane region" description="Helical" evidence="2">
    <location>
        <begin position="7"/>
        <end position="30"/>
    </location>
</feature>
<proteinExistence type="predicted"/>
<dbReference type="Proteomes" id="UP001156398">
    <property type="component" value="Unassembled WGS sequence"/>
</dbReference>
<keyword evidence="2" id="KW-0472">Membrane</keyword>
<dbReference type="EMBL" id="JAAGKO020000007">
    <property type="protein sequence ID" value="MDI5962579.1"/>
    <property type="molecule type" value="Genomic_DNA"/>
</dbReference>
<dbReference type="RefSeq" id="WP_282704479.1">
    <property type="nucleotide sequence ID" value="NZ_JAAGKO020000007.1"/>
</dbReference>
<evidence type="ECO:0000256" key="2">
    <source>
        <dbReference type="SAM" id="Phobius"/>
    </source>
</evidence>
<keyword evidence="2" id="KW-1133">Transmembrane helix</keyword>
<organism evidence="3 4">
    <name type="scientific">Streptantibioticus silvisoli</name>
    <dbReference type="NCBI Taxonomy" id="2705255"/>
    <lineage>
        <taxon>Bacteria</taxon>
        <taxon>Bacillati</taxon>
        <taxon>Actinomycetota</taxon>
        <taxon>Actinomycetes</taxon>
        <taxon>Kitasatosporales</taxon>
        <taxon>Streptomycetaceae</taxon>
        <taxon>Streptantibioticus</taxon>
    </lineage>
</organism>
<feature type="compositionally biased region" description="Low complexity" evidence="1">
    <location>
        <begin position="166"/>
        <end position="223"/>
    </location>
</feature>
<name>A0ABT6VVR7_9ACTN</name>
<evidence type="ECO:0000313" key="4">
    <source>
        <dbReference type="Proteomes" id="UP001156398"/>
    </source>
</evidence>
<keyword evidence="4" id="KW-1185">Reference proteome</keyword>
<evidence type="ECO:0000313" key="3">
    <source>
        <dbReference type="EMBL" id="MDI5962579.1"/>
    </source>
</evidence>
<evidence type="ECO:0000256" key="1">
    <source>
        <dbReference type="SAM" id="MobiDB-lite"/>
    </source>
</evidence>
<feature type="transmembrane region" description="Helical" evidence="2">
    <location>
        <begin position="36"/>
        <end position="55"/>
    </location>
</feature>
<comment type="caution">
    <text evidence="3">The sequence shown here is derived from an EMBL/GenBank/DDBJ whole genome shotgun (WGS) entry which is preliminary data.</text>
</comment>
<feature type="region of interest" description="Disordered" evidence="1">
    <location>
        <begin position="166"/>
        <end position="242"/>
    </location>
</feature>